<dbReference type="EMBL" id="LR134377">
    <property type="protein sequence ID" value="VEH05711.1"/>
    <property type="molecule type" value="Genomic_DNA"/>
</dbReference>
<organism evidence="2 4">
    <name type="scientific">Corynebacterium kutscheri</name>
    <dbReference type="NCBI Taxonomy" id="35755"/>
    <lineage>
        <taxon>Bacteria</taxon>
        <taxon>Bacillati</taxon>
        <taxon>Actinomycetota</taxon>
        <taxon>Actinomycetes</taxon>
        <taxon>Mycobacteriales</taxon>
        <taxon>Corynebacteriaceae</taxon>
        <taxon>Corynebacterium</taxon>
    </lineage>
</organism>
<name>A0A0F6R1B6_9CORY</name>
<gene>
    <name evidence="3" type="ORF">NCTC949_00752</name>
    <name evidence="2" type="ORF">UL82_10490</name>
</gene>
<reference evidence="3 5" key="2">
    <citation type="submission" date="2018-12" db="EMBL/GenBank/DDBJ databases">
        <authorList>
            <consortium name="Pathogen Informatics"/>
        </authorList>
    </citation>
    <scope>NUCLEOTIDE SEQUENCE [LARGE SCALE GENOMIC DNA]</scope>
    <source>
        <strain evidence="3 5">NCTC949</strain>
    </source>
</reference>
<keyword evidence="1" id="KW-0732">Signal</keyword>
<dbReference type="RefSeq" id="WP_046440885.1">
    <property type="nucleotide sequence ID" value="NZ_CP011312.1"/>
</dbReference>
<sequence length="113" mass="12897">MKIRKIGLTIASALMMVGSAAAIAPAHAETVSDYTKYFTGEQFASWKSRTEGCTSLYGEQYREDCEYYSVAMEYYEFYYQEGDQEEYERYGARAGEIWGKLFDLTYGKNSAMG</sequence>
<dbReference type="EMBL" id="CP011312">
    <property type="protein sequence ID" value="AKE42232.1"/>
    <property type="molecule type" value="Genomic_DNA"/>
</dbReference>
<dbReference type="AlphaFoldDB" id="A0A0F6R1B6"/>
<keyword evidence="4" id="KW-1185">Reference proteome</keyword>
<evidence type="ECO:0000313" key="4">
    <source>
        <dbReference type="Proteomes" id="UP000033457"/>
    </source>
</evidence>
<feature type="chain" id="PRO_5043119946" evidence="1">
    <location>
        <begin position="29"/>
        <end position="113"/>
    </location>
</feature>
<dbReference type="Proteomes" id="UP000033457">
    <property type="component" value="Chromosome"/>
</dbReference>
<protein>
    <submittedName>
        <fullName evidence="2">Uncharacterized protein</fullName>
    </submittedName>
</protein>
<evidence type="ECO:0000313" key="2">
    <source>
        <dbReference type="EMBL" id="AKE42232.1"/>
    </source>
</evidence>
<feature type="signal peptide" evidence="1">
    <location>
        <begin position="1"/>
        <end position="28"/>
    </location>
</feature>
<evidence type="ECO:0000256" key="1">
    <source>
        <dbReference type="SAM" id="SignalP"/>
    </source>
</evidence>
<dbReference type="HOGENOM" id="CLU_2129268_0_0_11"/>
<evidence type="ECO:0000313" key="3">
    <source>
        <dbReference type="EMBL" id="VEH05711.1"/>
    </source>
</evidence>
<proteinExistence type="predicted"/>
<evidence type="ECO:0000313" key="5">
    <source>
        <dbReference type="Proteomes" id="UP000271380"/>
    </source>
</evidence>
<reference evidence="2 4" key="1">
    <citation type="journal article" date="2015" name="Genome Announc.">
        <title>Complete Genome Sequence of Corynebacterium kutscheri DSM 20755, a Corynebacterial Type Strain with Remarkably Low G+C Content of Chromosomal DNA.</title>
        <authorList>
            <person name="Ruckert C."/>
            <person name="Albersmeier A."/>
            <person name="Winkler A."/>
            <person name="Tauch A."/>
        </authorList>
    </citation>
    <scope>NUCLEOTIDE SEQUENCE [LARGE SCALE GENOMIC DNA]</scope>
    <source>
        <strain evidence="2 4">DSM 20755</strain>
    </source>
</reference>
<dbReference type="KEGG" id="cku:UL82_10490"/>
<dbReference type="Proteomes" id="UP000271380">
    <property type="component" value="Chromosome"/>
</dbReference>
<accession>A0A0F6R1B6</accession>